<dbReference type="EMBL" id="DTAR01000010">
    <property type="protein sequence ID" value="HGM97438.1"/>
    <property type="molecule type" value="Genomic_DNA"/>
</dbReference>
<dbReference type="EC" id="2.1.2.2" evidence="6"/>
<dbReference type="NCBIfam" id="TIGR00639">
    <property type="entry name" value="PurN"/>
    <property type="match status" value="1"/>
</dbReference>
<feature type="domain" description="Formyl transferase N-terminal" evidence="7">
    <location>
        <begin position="6"/>
        <end position="186"/>
    </location>
</feature>
<proteinExistence type="inferred from homology"/>
<comment type="similarity">
    <text evidence="4 6">Belongs to the GART family.</text>
</comment>
<evidence type="ECO:0000313" key="8">
    <source>
        <dbReference type="EMBL" id="HGM97438.1"/>
    </source>
</evidence>
<comment type="caution">
    <text evidence="6">Lacks conserved residue(s) required for the propagation of feature annotation.</text>
</comment>
<dbReference type="SUPFAM" id="SSF53328">
    <property type="entry name" value="Formyltransferase"/>
    <property type="match status" value="1"/>
</dbReference>
<protein>
    <recommendedName>
        <fullName evidence="6">Phosphoribosylglycinamide formyltransferase</fullName>
        <ecNumber evidence="6">2.1.2.2</ecNumber>
    </recommendedName>
    <alternativeName>
        <fullName evidence="6">5'-phosphoribosylglycinamide transformylase</fullName>
    </alternativeName>
    <alternativeName>
        <fullName evidence="6">GAR transformylase</fullName>
        <shortName evidence="6">GART</shortName>
    </alternativeName>
</protein>
<sequence length="207" mass="23286">MRKIKLGILVSGRGSNMEAIIRNSKEGKIDAEVVIVLSDNPDAPALEKARNLGVEAMYVYPGEKKTYMTPDREEEYVRILKEKGVELVCLAGFMRVLKKTFLSAFPHRIMNIHPSLLPSFPGLNAQKQAWEYGVKVSGCTVHFVDEGVDTGPIIIQRCVPVLEDDTPETLAERILKEEHKIYSEAIQLFAEGRLIIEGRRVKILPKK</sequence>
<dbReference type="InterPro" id="IPR001555">
    <property type="entry name" value="GART_AS"/>
</dbReference>
<dbReference type="PANTHER" id="PTHR43369">
    <property type="entry name" value="PHOSPHORIBOSYLGLYCINAMIDE FORMYLTRANSFERASE"/>
    <property type="match status" value="1"/>
</dbReference>
<evidence type="ECO:0000256" key="6">
    <source>
        <dbReference type="HAMAP-Rule" id="MF_01930"/>
    </source>
</evidence>
<dbReference type="GO" id="GO:0005737">
    <property type="term" value="C:cytoplasm"/>
    <property type="evidence" value="ECO:0007669"/>
    <property type="project" value="TreeGrafter"/>
</dbReference>
<dbReference type="PANTHER" id="PTHR43369:SF2">
    <property type="entry name" value="PHOSPHORIBOSYLGLYCINAMIDE FORMYLTRANSFERASE"/>
    <property type="match status" value="1"/>
</dbReference>
<dbReference type="GO" id="GO:0004644">
    <property type="term" value="F:phosphoribosylglycinamide formyltransferase activity"/>
    <property type="evidence" value="ECO:0007669"/>
    <property type="project" value="UniProtKB-UniRule"/>
</dbReference>
<comment type="caution">
    <text evidence="8">The sequence shown here is derived from an EMBL/GenBank/DDBJ whole genome shotgun (WGS) entry which is preliminary data.</text>
</comment>
<dbReference type="UniPathway" id="UPA00074">
    <property type="reaction ID" value="UER00126"/>
</dbReference>
<feature type="binding site" evidence="6">
    <location>
        <position position="64"/>
    </location>
    <ligand>
        <name>(6R)-10-formyltetrahydrofolate</name>
        <dbReference type="ChEBI" id="CHEBI:195366"/>
    </ligand>
</feature>
<comment type="function">
    <text evidence="6">Catalyzes the transfer of a formyl group from 10-formyltetrahydrofolate to 5-phospho-ribosyl-glycinamide (GAR), producing 5-phospho-ribosyl-N-formylglycinamide (FGAR) and tetrahydrofolate.</text>
</comment>
<reference evidence="8" key="1">
    <citation type="journal article" date="2020" name="mSystems">
        <title>Genome- and Community-Level Interaction Insights into Carbon Utilization and Element Cycling Functions of Hydrothermarchaeota in Hydrothermal Sediment.</title>
        <authorList>
            <person name="Zhou Z."/>
            <person name="Liu Y."/>
            <person name="Xu W."/>
            <person name="Pan J."/>
            <person name="Luo Z.H."/>
            <person name="Li M."/>
        </authorList>
    </citation>
    <scope>NUCLEOTIDE SEQUENCE [LARGE SCALE GENOMIC DNA]</scope>
    <source>
        <strain evidence="8">SpSt-626</strain>
    </source>
</reference>
<evidence type="ECO:0000256" key="5">
    <source>
        <dbReference type="ARBA" id="ARBA00047664"/>
    </source>
</evidence>
<evidence type="ECO:0000256" key="1">
    <source>
        <dbReference type="ARBA" id="ARBA00005054"/>
    </source>
</evidence>
<dbReference type="AlphaFoldDB" id="A0A7V4AB58"/>
<evidence type="ECO:0000259" key="7">
    <source>
        <dbReference type="Pfam" id="PF00551"/>
    </source>
</evidence>
<comment type="pathway">
    <text evidence="1 6">Purine metabolism; IMP biosynthesis via de novo pathway; N(2)-formyl-N(1)-(5-phospho-D-ribosyl)glycinamide from N(1)-(5-phospho-D-ribosyl)glycinamide (10-formyl THF route): step 1/1.</text>
</comment>
<accession>A0A7V4AB58</accession>
<feature type="site" description="Raises pKa of active site His" evidence="6">
    <location>
        <position position="149"/>
    </location>
</feature>
<dbReference type="HAMAP" id="MF_01930">
    <property type="entry name" value="PurN"/>
    <property type="match status" value="1"/>
</dbReference>
<dbReference type="Gene3D" id="3.40.50.170">
    <property type="entry name" value="Formyl transferase, N-terminal domain"/>
    <property type="match status" value="1"/>
</dbReference>
<name>A0A7V4AB58_UNCW3</name>
<dbReference type="CDD" id="cd08645">
    <property type="entry name" value="FMT_core_GART"/>
    <property type="match status" value="1"/>
</dbReference>
<keyword evidence="2 6" id="KW-0808">Transferase</keyword>
<dbReference type="GO" id="GO:0006189">
    <property type="term" value="P:'de novo' IMP biosynthetic process"/>
    <property type="evidence" value="ECO:0007669"/>
    <property type="project" value="UniProtKB-UniRule"/>
</dbReference>
<organism evidence="8">
    <name type="scientific">candidate division WOR-3 bacterium</name>
    <dbReference type="NCBI Taxonomy" id="2052148"/>
    <lineage>
        <taxon>Bacteria</taxon>
        <taxon>Bacteria division WOR-3</taxon>
    </lineage>
</organism>
<evidence type="ECO:0000256" key="2">
    <source>
        <dbReference type="ARBA" id="ARBA00022679"/>
    </source>
</evidence>
<dbReference type="FunFam" id="3.40.50.170:FF:000007">
    <property type="entry name" value="Phosphoribosylglycinamide formyltransferase"/>
    <property type="match status" value="1"/>
</dbReference>
<dbReference type="PROSITE" id="PS00373">
    <property type="entry name" value="GART"/>
    <property type="match status" value="1"/>
</dbReference>
<dbReference type="InterPro" id="IPR002376">
    <property type="entry name" value="Formyl_transf_N"/>
</dbReference>
<dbReference type="InterPro" id="IPR004607">
    <property type="entry name" value="GART"/>
</dbReference>
<keyword evidence="3 6" id="KW-0658">Purine biosynthesis</keyword>
<evidence type="ECO:0000256" key="3">
    <source>
        <dbReference type="ARBA" id="ARBA00022755"/>
    </source>
</evidence>
<feature type="active site" description="Proton donor" evidence="6">
    <location>
        <position position="113"/>
    </location>
</feature>
<evidence type="ECO:0000256" key="4">
    <source>
        <dbReference type="ARBA" id="ARBA00038440"/>
    </source>
</evidence>
<comment type="catalytic activity">
    <reaction evidence="5 6">
        <text>N(1)-(5-phospho-beta-D-ribosyl)glycinamide + (6R)-10-formyltetrahydrofolate = N(2)-formyl-N(1)-(5-phospho-beta-D-ribosyl)glycinamide + (6S)-5,6,7,8-tetrahydrofolate + H(+)</text>
        <dbReference type="Rhea" id="RHEA:15053"/>
        <dbReference type="ChEBI" id="CHEBI:15378"/>
        <dbReference type="ChEBI" id="CHEBI:57453"/>
        <dbReference type="ChEBI" id="CHEBI:143788"/>
        <dbReference type="ChEBI" id="CHEBI:147286"/>
        <dbReference type="ChEBI" id="CHEBI:195366"/>
        <dbReference type="EC" id="2.1.2.2"/>
    </reaction>
</comment>
<dbReference type="Pfam" id="PF00551">
    <property type="entry name" value="Formyl_trans_N"/>
    <property type="match status" value="1"/>
</dbReference>
<feature type="binding site" evidence="6">
    <location>
        <begin position="14"/>
        <end position="16"/>
    </location>
    <ligand>
        <name>N(1)-(5-phospho-beta-D-ribosyl)glycinamide</name>
        <dbReference type="ChEBI" id="CHEBI:143788"/>
    </ligand>
</feature>
<feature type="binding site" evidence="6">
    <location>
        <position position="111"/>
    </location>
    <ligand>
        <name>(6R)-10-formyltetrahydrofolate</name>
        <dbReference type="ChEBI" id="CHEBI:195366"/>
    </ligand>
</feature>
<gene>
    <name evidence="6" type="primary">purN</name>
    <name evidence="8" type="ORF">ENT96_00085</name>
</gene>
<dbReference type="InterPro" id="IPR036477">
    <property type="entry name" value="Formyl_transf_N_sf"/>
</dbReference>